<dbReference type="OrthoDB" id="7203409at2"/>
<dbReference type="Proteomes" id="UP000265848">
    <property type="component" value="Unassembled WGS sequence"/>
</dbReference>
<comment type="caution">
    <text evidence="2">The sequence shown here is derived from an EMBL/GenBank/DDBJ whole genome shotgun (WGS) entry which is preliminary data.</text>
</comment>
<dbReference type="EMBL" id="QWJJ01000002">
    <property type="protein sequence ID" value="RII40299.1"/>
    <property type="molecule type" value="Genomic_DNA"/>
</dbReference>
<accession>A0A399J7V0</accession>
<feature type="domain" description="GST N-terminal" evidence="1">
    <location>
        <begin position="2"/>
        <end position="85"/>
    </location>
</feature>
<reference evidence="2 3" key="1">
    <citation type="submission" date="2018-08" db="EMBL/GenBank/DDBJ databases">
        <title>Pseudooceanicola sediminis CY03 in the family Rhodobacteracea.</title>
        <authorList>
            <person name="Zhang Y.-J."/>
        </authorList>
    </citation>
    <scope>NUCLEOTIDE SEQUENCE [LARGE SCALE GENOMIC DNA]</scope>
    <source>
        <strain evidence="2 3">CY03</strain>
    </source>
</reference>
<gene>
    <name evidence="2" type="ORF">DL237_03000</name>
</gene>
<dbReference type="InterPro" id="IPR036249">
    <property type="entry name" value="Thioredoxin-like_sf"/>
</dbReference>
<dbReference type="InterPro" id="IPR036282">
    <property type="entry name" value="Glutathione-S-Trfase_C_sf"/>
</dbReference>
<proteinExistence type="predicted"/>
<dbReference type="PANTHER" id="PTHR11571:SF263">
    <property type="entry name" value="GLUTATHIONE S-TRANSFERASE"/>
    <property type="match status" value="1"/>
</dbReference>
<dbReference type="Pfam" id="PF22119">
    <property type="entry name" value="GST_C_8"/>
    <property type="match status" value="1"/>
</dbReference>
<dbReference type="GO" id="GO:0004364">
    <property type="term" value="F:glutathione transferase activity"/>
    <property type="evidence" value="ECO:0007669"/>
    <property type="project" value="TreeGrafter"/>
</dbReference>
<dbReference type="InterPro" id="IPR050213">
    <property type="entry name" value="GST_superfamily"/>
</dbReference>
<evidence type="ECO:0000259" key="1">
    <source>
        <dbReference type="PROSITE" id="PS50404"/>
    </source>
</evidence>
<evidence type="ECO:0000313" key="3">
    <source>
        <dbReference type="Proteomes" id="UP000265848"/>
    </source>
</evidence>
<dbReference type="Gene3D" id="1.20.1050.10">
    <property type="match status" value="1"/>
</dbReference>
<dbReference type="InterPro" id="IPR004045">
    <property type="entry name" value="Glutathione_S-Trfase_N"/>
</dbReference>
<keyword evidence="2" id="KW-0808">Transferase</keyword>
<name>A0A399J7V0_9RHOB</name>
<dbReference type="AlphaFoldDB" id="A0A399J7V0"/>
<dbReference type="InterPro" id="IPR054761">
    <property type="entry name" value="GST_C_proteobact"/>
</dbReference>
<dbReference type="SUPFAM" id="SSF47616">
    <property type="entry name" value="GST C-terminal domain-like"/>
    <property type="match status" value="1"/>
</dbReference>
<dbReference type="SUPFAM" id="SSF52833">
    <property type="entry name" value="Thioredoxin-like"/>
    <property type="match status" value="1"/>
</dbReference>
<sequence length="240" mass="25976">MAQYTLYYWPIPFRGAFVRAALAHAGASWDEAGFDATLDQRAADPAQQLVPHMGPPVLVEHATGLSLSQMPAILIYLGEAHGLLGQDRAQKALCLKLISDANDVLYEMTRYNGAQVWTSESWAAFQPRLARWMAIFEQLGLRHGLRREDGYMLGTEAPNMADLVVSTLWGTMTDRFPPLRTLLDTHAPAIAGLSDRIAALPAQAALIERSRATYGSAWCGGQIEASLRAVLAGDAGGTPG</sequence>
<dbReference type="GO" id="GO:0006749">
    <property type="term" value="P:glutathione metabolic process"/>
    <property type="evidence" value="ECO:0007669"/>
    <property type="project" value="TreeGrafter"/>
</dbReference>
<dbReference type="Gene3D" id="3.40.30.10">
    <property type="entry name" value="Glutaredoxin"/>
    <property type="match status" value="1"/>
</dbReference>
<dbReference type="RefSeq" id="WP_119397539.1">
    <property type="nucleotide sequence ID" value="NZ_QWJJ01000002.1"/>
</dbReference>
<protein>
    <submittedName>
        <fullName evidence="2">Glutathione S-transferase family protein</fullName>
    </submittedName>
</protein>
<organism evidence="2 3">
    <name type="scientific">Pseudooceanicola sediminis</name>
    <dbReference type="NCBI Taxonomy" id="2211117"/>
    <lineage>
        <taxon>Bacteria</taxon>
        <taxon>Pseudomonadati</taxon>
        <taxon>Pseudomonadota</taxon>
        <taxon>Alphaproteobacteria</taxon>
        <taxon>Rhodobacterales</taxon>
        <taxon>Paracoccaceae</taxon>
        <taxon>Pseudooceanicola</taxon>
    </lineage>
</organism>
<dbReference type="PROSITE" id="PS50404">
    <property type="entry name" value="GST_NTER"/>
    <property type="match status" value="1"/>
</dbReference>
<dbReference type="PANTHER" id="PTHR11571">
    <property type="entry name" value="GLUTATHIONE S-TRANSFERASE"/>
    <property type="match status" value="1"/>
</dbReference>
<evidence type="ECO:0000313" key="2">
    <source>
        <dbReference type="EMBL" id="RII40299.1"/>
    </source>
</evidence>
<keyword evidence="3" id="KW-1185">Reference proteome</keyword>